<comment type="caution">
    <text evidence="2">The sequence shown here is derived from an EMBL/GenBank/DDBJ whole genome shotgun (WGS) entry which is preliminary data.</text>
</comment>
<sequence>MSDTTTKFIGDIQFKVGDSTRKASQLLTLSDLDGYVQTGHLFNEVEGIPEFNIKNNNILYESFESSTNKYHILKFVNIPDDFMNKVNEITTQTNIFKIVLRKNIVYDTNGNLVKEFYIYVKDKQIYSPIITKGENGCSINNSTIFTYINIAFDVNLDFNPYTLWMNGELSIMNEYLTDSLQTEKAIKCSIIKADNALKLHKSDVMYLYKPNTITEDNEYYKMIYKIPSNYTIPTNLQFKFNEYCFGNKWDLIWNGTKWDGNNIQGRSNGMIINKCNSRAYKKSSEGEQGAMIMIKKSEWNLKFITDTSIVEQEGYMQQFYTICSKNDYILFKDGSLKSAHDYGLWIRSTGLQSLDNRGLSYTKDKTYDWMCFCGVLMKEKADLLDLSQISLLYMDLIAPNCDIANRLSFKLDNTTKHNNTKIGLYYYLDLVGVDDTIEKIFYRYEDSNITTRDIELYLKKDLVDPIEEVNWDQQTNPFKYIIDQQFYEITPNPNAATTLYTDYNITSSKIITADNITTMRSDLNIVTNNLDVVSYDLTEMNHKVNVLNSEMTEVKDITQHLENDVKNLRIVSYTALAFGIVGTVSSATSIGMQLFPHGIKMISSFFRGLFDKVRVAGAPNWTRLQMILGNPAIRSISTDISPIIEWCNSSYKQLDDITFENEDDNPNEYSVSVESAYEIGNQFRETLKPVFKLLAEKINEIEAEFNYYPTIDEINEGLKNAILKDELVRDDVIDVVGRFVNKEIHLEAEDTITDGIIKVRFLIQKISEYNDVDYIENFVTININNGTINYEGTNDFPTCTMNDKTIIISNPNNEKVGGIQIKENTAKRRMKFTINDLAYTCDIEALHKKIDTLHEQTEANIVSLTSTLNEFPTIGEVNAALDELKNNLYTKEEADNKYALKTDIKSTEKITQELSIATKFINGTTNDEDKRTYITNLDGDLCKILKKSSLIVKGSCNNEDISGEYLYDSEDVEYYHYKKGENTFSIYYRYYNGTFRYNSNYVLDLESVSYSYEPEVYDKYCIPNMNLVKNNYALKSENDELKTRIENLERENTNLKATIAAFEARIYALEPHEPPTPTLPDFYQGFTYREVGEDDYYTIRERQQGVLYFDFNFAIINDDTEYVGVFEDFNEVVHYVRFKWDKENDKCIYYLDELNGNTAPLTQDSGDYCKVPDELQDSFDSTIYHRVAYLEVYSKP</sequence>
<organism evidence="2 3">
    <name type="scientific">Tritrichomonas musculus</name>
    <dbReference type="NCBI Taxonomy" id="1915356"/>
    <lineage>
        <taxon>Eukaryota</taxon>
        <taxon>Metamonada</taxon>
        <taxon>Parabasalia</taxon>
        <taxon>Tritrichomonadida</taxon>
        <taxon>Tritrichomonadidae</taxon>
        <taxon>Tritrichomonas</taxon>
    </lineage>
</organism>
<keyword evidence="3" id="KW-1185">Reference proteome</keyword>
<keyword evidence="1" id="KW-0175">Coiled coil</keyword>
<feature type="coiled-coil region" evidence="1">
    <location>
        <begin position="1031"/>
        <end position="1065"/>
    </location>
</feature>
<gene>
    <name evidence="2" type="ORF">M9Y10_020180</name>
</gene>
<evidence type="ECO:0000313" key="3">
    <source>
        <dbReference type="Proteomes" id="UP001470230"/>
    </source>
</evidence>
<evidence type="ECO:0000313" key="2">
    <source>
        <dbReference type="EMBL" id="KAK8846174.1"/>
    </source>
</evidence>
<name>A0ABR2HGN5_9EUKA</name>
<evidence type="ECO:0000256" key="1">
    <source>
        <dbReference type="SAM" id="Coils"/>
    </source>
</evidence>
<reference evidence="2 3" key="1">
    <citation type="submission" date="2024-04" db="EMBL/GenBank/DDBJ databases">
        <title>Tritrichomonas musculus Genome.</title>
        <authorList>
            <person name="Alves-Ferreira E."/>
            <person name="Grigg M."/>
            <person name="Lorenzi H."/>
            <person name="Galac M."/>
        </authorList>
    </citation>
    <scope>NUCLEOTIDE SEQUENCE [LARGE SCALE GENOMIC DNA]</scope>
    <source>
        <strain evidence="2 3">EAF2021</strain>
    </source>
</reference>
<protein>
    <recommendedName>
        <fullName evidence="4">Tail fiber protein</fullName>
    </recommendedName>
</protein>
<proteinExistence type="predicted"/>
<dbReference type="Proteomes" id="UP001470230">
    <property type="component" value="Unassembled WGS sequence"/>
</dbReference>
<dbReference type="EMBL" id="JAPFFF010000029">
    <property type="protein sequence ID" value="KAK8846174.1"/>
    <property type="molecule type" value="Genomic_DNA"/>
</dbReference>
<accession>A0ABR2HGN5</accession>
<evidence type="ECO:0008006" key="4">
    <source>
        <dbReference type="Google" id="ProtNLM"/>
    </source>
</evidence>